<dbReference type="Proteomes" id="UP000198615">
    <property type="component" value="Unassembled WGS sequence"/>
</dbReference>
<protein>
    <submittedName>
        <fullName evidence="1">Uncharacterized protein</fullName>
    </submittedName>
</protein>
<gene>
    <name evidence="1" type="ORF">SAMN05660686_02413</name>
</gene>
<evidence type="ECO:0000313" key="1">
    <source>
        <dbReference type="EMBL" id="SDF82300.1"/>
    </source>
</evidence>
<keyword evidence="2" id="KW-1185">Reference proteome</keyword>
<dbReference type="RefSeq" id="WP_175474200.1">
    <property type="nucleotide sequence ID" value="NZ_FNBW01000007.1"/>
</dbReference>
<comment type="caution">
    <text evidence="1">The sequence shown here is derived from an EMBL/GenBank/DDBJ whole genome shotgun (WGS) entry which is preliminary data.</text>
</comment>
<sequence length="157" mass="17288">MTHLAKLTLKSVQRESTSDPALARRRKLATALDEQMHVVAAAKAGEQYHATIRRWQKNDAGERVPVHTEKRVRPWFFEQDGGWYVQCRYGSRVLPLNGKSNAVFVEKLEEVAPAFDALKAAAMAGELDAAINEALKTAPRGRKVGSKTVAPGSVAKH</sequence>
<proteinExistence type="predicted"/>
<reference evidence="1 2" key="1">
    <citation type="submission" date="2016-10" db="EMBL/GenBank/DDBJ databases">
        <authorList>
            <person name="Varghese N."/>
            <person name="Submissions S."/>
        </authorList>
    </citation>
    <scope>NUCLEOTIDE SEQUENCE [LARGE SCALE GENOMIC DNA]</scope>
    <source>
        <strain evidence="1 2">DSM 18839</strain>
    </source>
</reference>
<dbReference type="AlphaFoldDB" id="A0A8G2BHY2"/>
<evidence type="ECO:0000313" key="2">
    <source>
        <dbReference type="Proteomes" id="UP000198615"/>
    </source>
</evidence>
<name>A0A8G2BHY2_9PROT</name>
<accession>A0A8G2BHY2</accession>
<dbReference type="EMBL" id="FNBW01000007">
    <property type="protein sequence ID" value="SDF82300.1"/>
    <property type="molecule type" value="Genomic_DNA"/>
</dbReference>
<organism evidence="1 2">
    <name type="scientific">Thalassobaculum litoreum DSM 18839</name>
    <dbReference type="NCBI Taxonomy" id="1123362"/>
    <lineage>
        <taxon>Bacteria</taxon>
        <taxon>Pseudomonadati</taxon>
        <taxon>Pseudomonadota</taxon>
        <taxon>Alphaproteobacteria</taxon>
        <taxon>Rhodospirillales</taxon>
        <taxon>Thalassobaculaceae</taxon>
        <taxon>Thalassobaculum</taxon>
    </lineage>
</organism>